<feature type="compositionally biased region" description="Basic and acidic residues" evidence="1">
    <location>
        <begin position="212"/>
        <end position="230"/>
    </location>
</feature>
<organism evidence="2 3">
    <name type="scientific">Rotaria sordida</name>
    <dbReference type="NCBI Taxonomy" id="392033"/>
    <lineage>
        <taxon>Eukaryota</taxon>
        <taxon>Metazoa</taxon>
        <taxon>Spiralia</taxon>
        <taxon>Gnathifera</taxon>
        <taxon>Rotifera</taxon>
        <taxon>Eurotatoria</taxon>
        <taxon>Bdelloidea</taxon>
        <taxon>Philodinida</taxon>
        <taxon>Philodinidae</taxon>
        <taxon>Rotaria</taxon>
    </lineage>
</organism>
<protein>
    <recommendedName>
        <fullName evidence="4">Surfeit locus protein 2</fullName>
    </recommendedName>
</protein>
<accession>A0A814AXQ8</accession>
<dbReference type="PANTHER" id="PTHR34348">
    <property type="entry name" value="SURFEIT LOCUS PROTEIN 2"/>
    <property type="match status" value="1"/>
</dbReference>
<dbReference type="Proteomes" id="UP000663864">
    <property type="component" value="Unassembled WGS sequence"/>
</dbReference>
<name>A0A814AXQ8_9BILA</name>
<evidence type="ECO:0008006" key="4">
    <source>
        <dbReference type="Google" id="ProtNLM"/>
    </source>
</evidence>
<evidence type="ECO:0000313" key="2">
    <source>
        <dbReference type="EMBL" id="CAF0919025.1"/>
    </source>
</evidence>
<gene>
    <name evidence="2" type="ORF">ZHD862_LOCUS8292</name>
</gene>
<dbReference type="InterPro" id="IPR008833">
    <property type="entry name" value="Surf2"/>
</dbReference>
<dbReference type="EMBL" id="CAJNOT010000264">
    <property type="protein sequence ID" value="CAF0919025.1"/>
    <property type="molecule type" value="Genomic_DNA"/>
</dbReference>
<dbReference type="PANTHER" id="PTHR34348:SF1">
    <property type="entry name" value="SURFEIT LOCUS PROTEIN 2"/>
    <property type="match status" value="1"/>
</dbReference>
<reference evidence="2" key="1">
    <citation type="submission" date="2021-02" db="EMBL/GenBank/DDBJ databases">
        <authorList>
            <person name="Nowell W R."/>
        </authorList>
    </citation>
    <scope>NUCLEOTIDE SEQUENCE</scope>
</reference>
<evidence type="ECO:0000256" key="1">
    <source>
        <dbReference type="SAM" id="MobiDB-lite"/>
    </source>
</evidence>
<sequence>MKDNKIIVTINKDDDIPIFTIMDIDLNPIVTVDSLLKTYPSLKRIPDTDRIRCTWTQHEMPARVDAIEKYILGKKYQQLLQKKFDYNSLENYKQFLEPSTKKNHEKQLFCKLTYRHLNKEPDHIKKHIEGKKFKRAYAQWEECQKNGTEYVPLGRRKKKEQITTENDADDQYVDLSDDEIVIDDDDDDDLSDLYPDFRRLRTSDLKLRTTTVEKNDDDASGKKRKAETSKIKKPKKLAAPSSKRMRSSDENMSNGDDLVKPTKTMTLTI</sequence>
<dbReference type="AlphaFoldDB" id="A0A814AXQ8"/>
<evidence type="ECO:0000313" key="3">
    <source>
        <dbReference type="Proteomes" id="UP000663864"/>
    </source>
</evidence>
<comment type="caution">
    <text evidence="2">The sequence shown here is derived from an EMBL/GenBank/DDBJ whole genome shotgun (WGS) entry which is preliminary data.</text>
</comment>
<feature type="region of interest" description="Disordered" evidence="1">
    <location>
        <begin position="212"/>
        <end position="269"/>
    </location>
</feature>
<dbReference type="Pfam" id="PF05477">
    <property type="entry name" value="SURF2"/>
    <property type="match status" value="1"/>
</dbReference>
<proteinExistence type="predicted"/>